<keyword evidence="4 9" id="KW-0067">ATP-binding</keyword>
<dbReference type="Pfam" id="PF00579">
    <property type="entry name" value="tRNA-synt_1b"/>
    <property type="match status" value="1"/>
</dbReference>
<dbReference type="GO" id="GO:0005524">
    <property type="term" value="F:ATP binding"/>
    <property type="evidence" value="ECO:0007669"/>
    <property type="project" value="UniProtKB-KW"/>
</dbReference>
<dbReference type="InterPro" id="IPR002305">
    <property type="entry name" value="aa-tRNA-synth_Ic"/>
</dbReference>
<feature type="non-terminal residue" evidence="10">
    <location>
        <position position="1"/>
    </location>
</feature>
<dbReference type="InterPro" id="IPR050489">
    <property type="entry name" value="Tyr-tRNA_synthase"/>
</dbReference>
<dbReference type="NCBIfam" id="TIGR00234">
    <property type="entry name" value="tyrS"/>
    <property type="match status" value="1"/>
</dbReference>
<dbReference type="SUPFAM" id="SSF52374">
    <property type="entry name" value="Nucleotidylyl transferase"/>
    <property type="match status" value="1"/>
</dbReference>
<dbReference type="PANTHER" id="PTHR46264">
    <property type="entry name" value="TYROSINE-TRNA LIGASE"/>
    <property type="match status" value="1"/>
</dbReference>
<evidence type="ECO:0000256" key="5">
    <source>
        <dbReference type="ARBA" id="ARBA00022917"/>
    </source>
</evidence>
<dbReference type="InterPro" id="IPR014729">
    <property type="entry name" value="Rossmann-like_a/b/a_fold"/>
</dbReference>
<dbReference type="PANTHER" id="PTHR46264:SF4">
    <property type="entry name" value="TYROSINE--TRNA LIGASE, CYTOPLASMIC"/>
    <property type="match status" value="1"/>
</dbReference>
<evidence type="ECO:0000256" key="6">
    <source>
        <dbReference type="ARBA" id="ARBA00023146"/>
    </source>
</evidence>
<dbReference type="InterPro" id="IPR023617">
    <property type="entry name" value="Tyr-tRNA-ligase_arc/euk-type"/>
</dbReference>
<accession>A0A7R9MN17</accession>
<comment type="catalytic activity">
    <reaction evidence="8 9">
        <text>tRNA(Tyr) + L-tyrosine + ATP = L-tyrosyl-tRNA(Tyr) + AMP + diphosphate + H(+)</text>
        <dbReference type="Rhea" id="RHEA:10220"/>
        <dbReference type="Rhea" id="RHEA-COMP:9706"/>
        <dbReference type="Rhea" id="RHEA-COMP:9707"/>
        <dbReference type="ChEBI" id="CHEBI:15378"/>
        <dbReference type="ChEBI" id="CHEBI:30616"/>
        <dbReference type="ChEBI" id="CHEBI:33019"/>
        <dbReference type="ChEBI" id="CHEBI:58315"/>
        <dbReference type="ChEBI" id="CHEBI:78442"/>
        <dbReference type="ChEBI" id="CHEBI:78536"/>
        <dbReference type="ChEBI" id="CHEBI:456215"/>
        <dbReference type="EC" id="6.1.1.1"/>
    </reaction>
</comment>
<comment type="similarity">
    <text evidence="9">Belongs to the class-I aminoacyl-tRNA synthetase family.</text>
</comment>
<evidence type="ECO:0000256" key="3">
    <source>
        <dbReference type="ARBA" id="ARBA00022741"/>
    </source>
</evidence>
<dbReference type="Gene3D" id="1.10.240.10">
    <property type="entry name" value="Tyrosyl-Transfer RNA Synthetase"/>
    <property type="match status" value="1"/>
</dbReference>
<evidence type="ECO:0000313" key="10">
    <source>
        <dbReference type="EMBL" id="CAD7663365.1"/>
    </source>
</evidence>
<dbReference type="PRINTS" id="PR01040">
    <property type="entry name" value="TRNASYNTHTYR"/>
</dbReference>
<sequence>MCKIADFLKAGCEVSVLFANLHAYLDNMKSSWDLLEWRTQYYETVIKAMLTSIGVPIQKLKFVKGTDYQLSREFTLDVYRLSSMVTEHDAKKAGAEVVKQVDHPLISSLLYPGLQALDEEYLKVDAQFGGVDQRKIFTFAEKYLPQLGYTKRIHLMNPMVPGLSGGKMSSSEEDSKIDLLDTPEAVKKKLKRAFCEPGKVEDNGVLAFVKHVVFSLFDT</sequence>
<dbReference type="EC" id="6.1.1.1" evidence="1 9"/>
<dbReference type="GO" id="GO:0005737">
    <property type="term" value="C:cytoplasm"/>
    <property type="evidence" value="ECO:0007669"/>
    <property type="project" value="TreeGrafter"/>
</dbReference>
<dbReference type="EMBL" id="CAJPVJ010032140">
    <property type="protein sequence ID" value="CAG2180502.1"/>
    <property type="molecule type" value="Genomic_DNA"/>
</dbReference>
<keyword evidence="3 9" id="KW-0547">Nucleotide-binding</keyword>
<evidence type="ECO:0000256" key="7">
    <source>
        <dbReference type="ARBA" id="ARBA00033323"/>
    </source>
</evidence>
<dbReference type="PIRSF" id="PIRSF006588">
    <property type="entry name" value="TyrRS_arch_euk"/>
    <property type="match status" value="1"/>
</dbReference>
<dbReference type="OrthoDB" id="197206at2759"/>
<keyword evidence="11" id="KW-1185">Reference proteome</keyword>
<dbReference type="GO" id="GO:0004831">
    <property type="term" value="F:tyrosine-tRNA ligase activity"/>
    <property type="evidence" value="ECO:0007669"/>
    <property type="project" value="UniProtKB-EC"/>
</dbReference>
<evidence type="ECO:0000313" key="11">
    <source>
        <dbReference type="Proteomes" id="UP000728032"/>
    </source>
</evidence>
<keyword evidence="2 9" id="KW-0436">Ligase</keyword>
<keyword evidence="6 9" id="KW-0030">Aminoacyl-tRNA synthetase</keyword>
<dbReference type="Proteomes" id="UP000728032">
    <property type="component" value="Unassembled WGS sequence"/>
</dbReference>
<dbReference type="GO" id="GO:0006437">
    <property type="term" value="P:tyrosyl-tRNA aminoacylation"/>
    <property type="evidence" value="ECO:0007669"/>
    <property type="project" value="InterPro"/>
</dbReference>
<proteinExistence type="inferred from homology"/>
<dbReference type="EMBL" id="OC946965">
    <property type="protein sequence ID" value="CAD7663365.1"/>
    <property type="molecule type" value="Genomic_DNA"/>
</dbReference>
<dbReference type="InterPro" id="IPR002307">
    <property type="entry name" value="Tyr-tRNA-ligase"/>
</dbReference>
<organism evidence="10">
    <name type="scientific">Oppiella nova</name>
    <dbReference type="NCBI Taxonomy" id="334625"/>
    <lineage>
        <taxon>Eukaryota</taxon>
        <taxon>Metazoa</taxon>
        <taxon>Ecdysozoa</taxon>
        <taxon>Arthropoda</taxon>
        <taxon>Chelicerata</taxon>
        <taxon>Arachnida</taxon>
        <taxon>Acari</taxon>
        <taxon>Acariformes</taxon>
        <taxon>Sarcoptiformes</taxon>
        <taxon>Oribatida</taxon>
        <taxon>Brachypylina</taxon>
        <taxon>Oppioidea</taxon>
        <taxon>Oppiidae</taxon>
        <taxon>Oppiella</taxon>
    </lineage>
</organism>
<dbReference type="AlphaFoldDB" id="A0A7R9MN17"/>
<evidence type="ECO:0000256" key="8">
    <source>
        <dbReference type="ARBA" id="ARBA00048248"/>
    </source>
</evidence>
<evidence type="ECO:0000256" key="4">
    <source>
        <dbReference type="ARBA" id="ARBA00022840"/>
    </source>
</evidence>
<keyword evidence="5 9" id="KW-0648">Protein biosynthesis</keyword>
<name>A0A7R9MN17_9ACAR</name>
<evidence type="ECO:0000256" key="1">
    <source>
        <dbReference type="ARBA" id="ARBA00013160"/>
    </source>
</evidence>
<protein>
    <recommendedName>
        <fullName evidence="1 9">Tyrosine--tRNA ligase</fullName>
        <ecNumber evidence="1 9">6.1.1.1</ecNumber>
    </recommendedName>
    <alternativeName>
        <fullName evidence="7 9">Tyrosyl-tRNA synthetase</fullName>
    </alternativeName>
</protein>
<evidence type="ECO:0000256" key="9">
    <source>
        <dbReference type="RuleBase" id="RU361234"/>
    </source>
</evidence>
<gene>
    <name evidence="10" type="ORF">ONB1V03_LOCUS19924</name>
</gene>
<reference evidence="10" key="1">
    <citation type="submission" date="2020-11" db="EMBL/GenBank/DDBJ databases">
        <authorList>
            <person name="Tran Van P."/>
        </authorList>
    </citation>
    <scope>NUCLEOTIDE SEQUENCE</scope>
</reference>
<dbReference type="Gene3D" id="3.40.50.620">
    <property type="entry name" value="HUPs"/>
    <property type="match status" value="1"/>
</dbReference>
<evidence type="ECO:0000256" key="2">
    <source>
        <dbReference type="ARBA" id="ARBA00022598"/>
    </source>
</evidence>